<name>A0ABP2DQH4_9PAST</name>
<dbReference type="PANTHER" id="PTHR43685">
    <property type="entry name" value="GLYCOSYLTRANSFERASE"/>
    <property type="match status" value="1"/>
</dbReference>
<keyword evidence="2" id="KW-0328">Glycosyltransferase</keyword>
<protein>
    <submittedName>
        <fullName evidence="5">Glycosyl transferase</fullName>
    </submittedName>
</protein>
<dbReference type="InterPro" id="IPR050834">
    <property type="entry name" value="Glycosyltransf_2"/>
</dbReference>
<organism evidence="5 6">
    <name type="scientific">Actinobacillus minor 202</name>
    <dbReference type="NCBI Taxonomy" id="591023"/>
    <lineage>
        <taxon>Bacteria</taxon>
        <taxon>Pseudomonadati</taxon>
        <taxon>Pseudomonadota</taxon>
        <taxon>Gammaproteobacteria</taxon>
        <taxon>Pasteurellales</taxon>
        <taxon>Pasteurellaceae</taxon>
        <taxon>Actinobacillus</taxon>
    </lineage>
</organism>
<comment type="similarity">
    <text evidence="1">Belongs to the glycosyltransferase 2 family.</text>
</comment>
<evidence type="ECO:0000256" key="3">
    <source>
        <dbReference type="ARBA" id="ARBA00022679"/>
    </source>
</evidence>
<dbReference type="SUPFAM" id="SSF53448">
    <property type="entry name" value="Nucleotide-diphospho-sugar transferases"/>
    <property type="match status" value="1"/>
</dbReference>
<feature type="domain" description="Glycosyltransferase 2-like" evidence="4">
    <location>
        <begin position="5"/>
        <end position="134"/>
    </location>
</feature>
<evidence type="ECO:0000313" key="5">
    <source>
        <dbReference type="EMBL" id="EEF16046.1"/>
    </source>
</evidence>
<dbReference type="Gene3D" id="3.90.550.10">
    <property type="entry name" value="Spore Coat Polysaccharide Biosynthesis Protein SpsA, Chain A"/>
    <property type="match status" value="1"/>
</dbReference>
<evidence type="ECO:0000256" key="1">
    <source>
        <dbReference type="ARBA" id="ARBA00006739"/>
    </source>
</evidence>
<proteinExistence type="inferred from homology"/>
<gene>
    <name evidence="5" type="primary">lsgF</name>
    <name evidence="5" type="ORF">AM202_0157</name>
</gene>
<dbReference type="EMBL" id="ACFT01000004">
    <property type="protein sequence ID" value="EEF16046.1"/>
    <property type="molecule type" value="Genomic_DNA"/>
</dbReference>
<evidence type="ECO:0000259" key="4">
    <source>
        <dbReference type="Pfam" id="PF00535"/>
    </source>
</evidence>
<reference evidence="5 6" key="1">
    <citation type="journal article" date="2010" name="Vet. Microbiol.">
        <title>Production of haemolysins by strains of the Actinobacillus minor/porcitonsillarum complex.</title>
        <authorList>
            <person name="Arya G."/>
            <person name="Niven D.F."/>
        </authorList>
    </citation>
    <scope>NUCLEOTIDE SEQUENCE [LARGE SCALE GENOMIC DNA]</scope>
    <source>
        <strain evidence="6">strain 202</strain>
    </source>
</reference>
<evidence type="ECO:0000313" key="6">
    <source>
        <dbReference type="Proteomes" id="UP000003394"/>
    </source>
</evidence>
<dbReference type="InterPro" id="IPR029044">
    <property type="entry name" value="Nucleotide-diphossugar_trans"/>
</dbReference>
<dbReference type="Pfam" id="PF00535">
    <property type="entry name" value="Glycos_transf_2"/>
    <property type="match status" value="1"/>
</dbReference>
<dbReference type="InterPro" id="IPR001173">
    <property type="entry name" value="Glyco_trans_2-like"/>
</dbReference>
<accession>A0ABP2DQH4</accession>
<dbReference type="GO" id="GO:0016740">
    <property type="term" value="F:transferase activity"/>
    <property type="evidence" value="ECO:0007669"/>
    <property type="project" value="UniProtKB-KW"/>
</dbReference>
<keyword evidence="3 5" id="KW-0808">Transferase</keyword>
<dbReference type="Proteomes" id="UP000003394">
    <property type="component" value="Unassembled WGS sequence"/>
</dbReference>
<comment type="caution">
    <text evidence="5">The sequence shown here is derived from an EMBL/GenBank/DDBJ whole genome shotgun (WGS) entry which is preliminary data.</text>
</comment>
<evidence type="ECO:0000256" key="2">
    <source>
        <dbReference type="ARBA" id="ARBA00022676"/>
    </source>
</evidence>
<keyword evidence="6" id="KW-1185">Reference proteome</keyword>
<dbReference type="PANTHER" id="PTHR43685:SF5">
    <property type="entry name" value="GLYCOSYLTRANSFERASE EPSE-RELATED"/>
    <property type="match status" value="1"/>
</dbReference>
<sequence>MIRFSVLMSLYAKEKVAYLRDCLASLQAQTQPADEIILVFDGPISSELKNEVNLWQVQLPLKVVELPENVGLGKALNEGLKYCSNEWVFRMDTDDICLAHRFEKQLAYIEANPDMVLLGGQVKEFDESFVHEVGIKDVPLDLEAIKKFALVRNPFNHMTVAYKKSIIEQVGGYQHHLYMEDYNLWLRVISKGYKVSNLPDVLVNVRAGNAMYARRKGIEYIRSEFQLAKLKIALQLQSSFLAYAYCFIRVLPRLLPKHLLGRIYQQLRKR</sequence>